<dbReference type="InterPro" id="IPR005074">
    <property type="entry name" value="Peptidase_C39"/>
</dbReference>
<organism evidence="13 14">
    <name type="scientific">Neoaquamicrobium sediminum</name>
    <dbReference type="NCBI Taxonomy" id="1849104"/>
    <lineage>
        <taxon>Bacteria</taxon>
        <taxon>Pseudomonadati</taxon>
        <taxon>Pseudomonadota</taxon>
        <taxon>Alphaproteobacteria</taxon>
        <taxon>Hyphomicrobiales</taxon>
        <taxon>Phyllobacteriaceae</taxon>
        <taxon>Neoaquamicrobium</taxon>
    </lineage>
</organism>
<reference evidence="13 14" key="1">
    <citation type="submission" date="2024-01" db="EMBL/GenBank/DDBJ databases">
        <title>New evidence supports the origin of RcGTA from prophage.</title>
        <authorList>
            <person name="Xu Y."/>
            <person name="Liu B."/>
            <person name="Chen F."/>
        </authorList>
    </citation>
    <scope>NUCLEOTIDE SEQUENCE [LARGE SCALE GENOMIC DNA]</scope>
    <source>
        <strain evidence="13 14">CBW1107-2</strain>
    </source>
</reference>
<dbReference type="Gene3D" id="1.20.1560.10">
    <property type="entry name" value="ABC transporter type 1, transmembrane domain"/>
    <property type="match status" value="1"/>
</dbReference>
<dbReference type="InterPro" id="IPR039421">
    <property type="entry name" value="Type_1_exporter"/>
</dbReference>
<gene>
    <name evidence="13" type="ORF">V1479_09875</name>
</gene>
<dbReference type="Pfam" id="PF00005">
    <property type="entry name" value="ABC_tran"/>
    <property type="match status" value="1"/>
</dbReference>
<evidence type="ECO:0000259" key="11">
    <source>
        <dbReference type="PROSITE" id="PS50929"/>
    </source>
</evidence>
<dbReference type="InterPro" id="IPR017750">
    <property type="entry name" value="ATPase_T1SS"/>
</dbReference>
<keyword evidence="3 9" id="KW-0812">Transmembrane</keyword>
<evidence type="ECO:0000313" key="14">
    <source>
        <dbReference type="Proteomes" id="UP001559025"/>
    </source>
</evidence>
<dbReference type="Gene3D" id="3.40.50.300">
    <property type="entry name" value="P-loop containing nucleotide triphosphate hydrolases"/>
    <property type="match status" value="1"/>
</dbReference>
<dbReference type="Gene3D" id="3.90.70.10">
    <property type="entry name" value="Cysteine proteinases"/>
    <property type="match status" value="1"/>
</dbReference>
<dbReference type="PANTHER" id="PTHR43394">
    <property type="entry name" value="ATP-DEPENDENT PERMEASE MDL1, MITOCHONDRIAL"/>
    <property type="match status" value="1"/>
</dbReference>
<dbReference type="InterPro" id="IPR011527">
    <property type="entry name" value="ABC1_TM_dom"/>
</dbReference>
<keyword evidence="6" id="KW-0067">ATP-binding</keyword>
<evidence type="ECO:0000256" key="9">
    <source>
        <dbReference type="SAM" id="Phobius"/>
    </source>
</evidence>
<dbReference type="Pfam" id="PF00664">
    <property type="entry name" value="ABC_membrane"/>
    <property type="match status" value="1"/>
</dbReference>
<protein>
    <submittedName>
        <fullName evidence="13">Type I secretion system permease/ATPase</fullName>
    </submittedName>
</protein>
<dbReference type="Proteomes" id="UP001559025">
    <property type="component" value="Unassembled WGS sequence"/>
</dbReference>
<evidence type="ECO:0000313" key="13">
    <source>
        <dbReference type="EMBL" id="MEX4007612.1"/>
    </source>
</evidence>
<dbReference type="PROSITE" id="PS50893">
    <property type="entry name" value="ABC_TRANSPORTER_2"/>
    <property type="match status" value="1"/>
</dbReference>
<dbReference type="NCBIfam" id="TIGR03375">
    <property type="entry name" value="type_I_sec_LssB"/>
    <property type="match status" value="1"/>
</dbReference>
<dbReference type="PROSITE" id="PS50990">
    <property type="entry name" value="PEPTIDASE_C39"/>
    <property type="match status" value="1"/>
</dbReference>
<dbReference type="InterPro" id="IPR027417">
    <property type="entry name" value="P-loop_NTPase"/>
</dbReference>
<feature type="transmembrane region" description="Helical" evidence="9">
    <location>
        <begin position="206"/>
        <end position="226"/>
    </location>
</feature>
<feature type="transmembrane region" description="Helical" evidence="9">
    <location>
        <begin position="172"/>
        <end position="194"/>
    </location>
</feature>
<dbReference type="PROSITE" id="PS50929">
    <property type="entry name" value="ABC_TM1F"/>
    <property type="match status" value="1"/>
</dbReference>
<dbReference type="PROSITE" id="PS00211">
    <property type="entry name" value="ABC_TRANSPORTER_1"/>
    <property type="match status" value="1"/>
</dbReference>
<evidence type="ECO:0000256" key="8">
    <source>
        <dbReference type="ARBA" id="ARBA00023136"/>
    </source>
</evidence>
<evidence type="ECO:0000256" key="6">
    <source>
        <dbReference type="ARBA" id="ARBA00022840"/>
    </source>
</evidence>
<dbReference type="EMBL" id="JAZHFV010000002">
    <property type="protein sequence ID" value="MEX4007612.1"/>
    <property type="molecule type" value="Genomic_DNA"/>
</dbReference>
<evidence type="ECO:0000256" key="7">
    <source>
        <dbReference type="ARBA" id="ARBA00022989"/>
    </source>
</evidence>
<sequence>MIDPELQIDPNAASSFGRTELEAWIDALEHVARHYNVPFSPRGALQLGRALEGEDAATQIGRLARKLGLRVRQADPASISLTSWRLPVIVQLNDRSVGVIMTLSGDGNASVVFSGDGGQSVSIPVDTLLHETRHLVIPRPERAMADERVDAYIAPYRRHWFRRLAFSDIRPYGHVMLASLVANTLALSGVLFSMQVYDRVVPAHSYSTLYVLFIGVMLAVAFDFAMRRVRTRIIDIVGKRTDMRMSDMVFGHALRVKNRVRPSSTGTFISQLRDLEQVRELLTSTTLAAVADLPFFILFLFIFLQIGGVLAAVPATALVLLVLPGLLAQRRLRASANESMREASLRNAMLVEAIQGIEDIKALQAEDRFQQRWNHLNAVTAEAQLRQRSITNSLTAWSHGVQTSTFAVIVFIGAPMVMAGDMTTGSLVACSILGSRMMAPMAQITQVLARFQQARVGLKSIDSIMHMPVDHPEAETRVSAPVLKGAYRMKDAVFHYGDAAAKPALTVRDLSIGAGEKIALLGKNGAGKSTFLLGLSGLMEPALGEVHLDDLALSQIDPADVRRGVGLLTQNSRLFHGTIRDNVTMGAPHAGQAALLDALAMVGADDFIRKLPRGLDHPILEGGRGLSGGQQQALLLARLLIRDPSIVLLDEPTAAMDEATERAFITRFRAWSHERTVVIATHRMRVLDLVDRIIAFDNGQVVLDETKDEALKTLKGVKKVVPANLRGTPETAVRRAEGA</sequence>
<keyword evidence="7 9" id="KW-1133">Transmembrane helix</keyword>
<keyword evidence="5" id="KW-0378">Hydrolase</keyword>
<dbReference type="SUPFAM" id="SSF52540">
    <property type="entry name" value="P-loop containing nucleoside triphosphate hydrolases"/>
    <property type="match status" value="1"/>
</dbReference>
<feature type="domain" description="ABC transporter" evidence="10">
    <location>
        <begin position="487"/>
        <end position="723"/>
    </location>
</feature>
<evidence type="ECO:0000256" key="2">
    <source>
        <dbReference type="ARBA" id="ARBA00005417"/>
    </source>
</evidence>
<dbReference type="InterPro" id="IPR003593">
    <property type="entry name" value="AAA+_ATPase"/>
</dbReference>
<dbReference type="SMART" id="SM00382">
    <property type="entry name" value="AAA"/>
    <property type="match status" value="1"/>
</dbReference>
<feature type="transmembrane region" description="Helical" evidence="9">
    <location>
        <begin position="309"/>
        <end position="328"/>
    </location>
</feature>
<dbReference type="InterPro" id="IPR017871">
    <property type="entry name" value="ABC_transporter-like_CS"/>
</dbReference>
<comment type="subcellular location">
    <subcellularLocation>
        <location evidence="1">Cell membrane</location>
        <topology evidence="1">Multi-pass membrane protein</topology>
    </subcellularLocation>
</comment>
<evidence type="ECO:0000256" key="5">
    <source>
        <dbReference type="ARBA" id="ARBA00022801"/>
    </source>
</evidence>
<evidence type="ECO:0000256" key="4">
    <source>
        <dbReference type="ARBA" id="ARBA00022741"/>
    </source>
</evidence>
<dbReference type="PANTHER" id="PTHR43394:SF1">
    <property type="entry name" value="ATP-BINDING CASSETTE SUB-FAMILY B MEMBER 10, MITOCHONDRIAL"/>
    <property type="match status" value="1"/>
</dbReference>
<evidence type="ECO:0000256" key="1">
    <source>
        <dbReference type="ARBA" id="ARBA00004651"/>
    </source>
</evidence>
<feature type="domain" description="Peptidase C39" evidence="12">
    <location>
        <begin position="18"/>
        <end position="139"/>
    </location>
</feature>
<name>A0ABV3WSH3_9HYPH</name>
<accession>A0ABV3WSH3</accession>
<dbReference type="RefSeq" id="WP_368802734.1">
    <property type="nucleotide sequence ID" value="NZ_JAZHFV010000002.1"/>
</dbReference>
<evidence type="ECO:0000259" key="10">
    <source>
        <dbReference type="PROSITE" id="PS50893"/>
    </source>
</evidence>
<evidence type="ECO:0000256" key="3">
    <source>
        <dbReference type="ARBA" id="ARBA00022692"/>
    </source>
</evidence>
<evidence type="ECO:0000259" key="12">
    <source>
        <dbReference type="PROSITE" id="PS50990"/>
    </source>
</evidence>
<dbReference type="SUPFAM" id="SSF90123">
    <property type="entry name" value="ABC transporter transmembrane region"/>
    <property type="match status" value="1"/>
</dbReference>
<proteinExistence type="inferred from homology"/>
<dbReference type="CDD" id="cd18587">
    <property type="entry name" value="ABC_6TM_LapB_like"/>
    <property type="match status" value="1"/>
</dbReference>
<keyword evidence="4" id="KW-0547">Nucleotide-binding</keyword>
<dbReference type="InterPro" id="IPR036640">
    <property type="entry name" value="ABC1_TM_sf"/>
</dbReference>
<comment type="caution">
    <text evidence="13">The sequence shown here is derived from an EMBL/GenBank/DDBJ whole genome shotgun (WGS) entry which is preliminary data.</text>
</comment>
<keyword evidence="14" id="KW-1185">Reference proteome</keyword>
<keyword evidence="8 9" id="KW-0472">Membrane</keyword>
<comment type="similarity">
    <text evidence="2">Belongs to the ABC transporter superfamily.</text>
</comment>
<feature type="domain" description="ABC transmembrane type-1" evidence="11">
    <location>
        <begin position="175"/>
        <end position="453"/>
    </location>
</feature>
<dbReference type="InterPro" id="IPR003439">
    <property type="entry name" value="ABC_transporter-like_ATP-bd"/>
</dbReference>